<accession>A0A562VH42</accession>
<sequence length="189" mass="20488">MPDQMSTPTRELPVVPATPGPFPGYPPVAPGHGQAWQRPPAPGRVARFFGRIRRAPAWVAPAALLTCFAGAAAAVVATDPTDDLGPTTCAFKMVTGFDCPGCGGTRAFYYVLTLNLPEAARNHALAVFAAPFLVYLYLTWTLDRVVPRLGRRLPKLKVTGTTVAVFMMAWGVYWVVRNLPWAPFTALYV</sequence>
<feature type="transmembrane region" description="Helical" evidence="1">
    <location>
        <begin position="57"/>
        <end position="77"/>
    </location>
</feature>
<evidence type="ECO:0000313" key="2">
    <source>
        <dbReference type="EMBL" id="TWJ17161.1"/>
    </source>
</evidence>
<dbReference type="Pfam" id="PF10825">
    <property type="entry name" value="DUF2752"/>
    <property type="match status" value="1"/>
</dbReference>
<gene>
    <name evidence="2" type="ORF">LX16_0077</name>
</gene>
<keyword evidence="1" id="KW-0812">Transmembrane</keyword>
<dbReference type="AlphaFoldDB" id="A0A562VH42"/>
<dbReference type="RefSeq" id="WP_147131293.1">
    <property type="nucleotide sequence ID" value="NZ_BAABIJ010000009.1"/>
</dbReference>
<reference evidence="2 3" key="1">
    <citation type="journal article" date="2013" name="Stand. Genomic Sci.">
        <title>Genomic Encyclopedia of Type Strains, Phase I: The one thousand microbial genomes (KMG-I) project.</title>
        <authorList>
            <person name="Kyrpides N.C."/>
            <person name="Woyke T."/>
            <person name="Eisen J.A."/>
            <person name="Garrity G."/>
            <person name="Lilburn T.G."/>
            <person name="Beck B.J."/>
            <person name="Whitman W.B."/>
            <person name="Hugenholtz P."/>
            <person name="Klenk H.P."/>
        </authorList>
    </citation>
    <scope>NUCLEOTIDE SEQUENCE [LARGE SCALE GENOMIC DNA]</scope>
    <source>
        <strain evidence="2 3">DSM 45044</strain>
    </source>
</reference>
<comment type="caution">
    <text evidence="2">The sequence shown here is derived from an EMBL/GenBank/DDBJ whole genome shotgun (WGS) entry which is preliminary data.</text>
</comment>
<evidence type="ECO:0000313" key="3">
    <source>
        <dbReference type="Proteomes" id="UP000321617"/>
    </source>
</evidence>
<protein>
    <submittedName>
        <fullName evidence="2">Uncharacterized protein DUF2752</fullName>
    </submittedName>
</protein>
<dbReference type="EMBL" id="VLLL01000001">
    <property type="protein sequence ID" value="TWJ17161.1"/>
    <property type="molecule type" value="Genomic_DNA"/>
</dbReference>
<dbReference type="OrthoDB" id="5966662at2"/>
<keyword evidence="3" id="KW-1185">Reference proteome</keyword>
<feature type="transmembrane region" description="Helical" evidence="1">
    <location>
        <begin position="120"/>
        <end position="138"/>
    </location>
</feature>
<feature type="transmembrane region" description="Helical" evidence="1">
    <location>
        <begin position="158"/>
        <end position="176"/>
    </location>
</feature>
<organism evidence="2 3">
    <name type="scientific">Stackebrandtia albiflava</name>
    <dbReference type="NCBI Taxonomy" id="406432"/>
    <lineage>
        <taxon>Bacteria</taxon>
        <taxon>Bacillati</taxon>
        <taxon>Actinomycetota</taxon>
        <taxon>Actinomycetes</taxon>
        <taxon>Glycomycetales</taxon>
        <taxon>Glycomycetaceae</taxon>
        <taxon>Stackebrandtia</taxon>
    </lineage>
</organism>
<dbReference type="InterPro" id="IPR021215">
    <property type="entry name" value="DUF2752"/>
</dbReference>
<proteinExistence type="predicted"/>
<keyword evidence="1" id="KW-1133">Transmembrane helix</keyword>
<keyword evidence="1" id="KW-0472">Membrane</keyword>
<name>A0A562VH42_9ACTN</name>
<evidence type="ECO:0000256" key="1">
    <source>
        <dbReference type="SAM" id="Phobius"/>
    </source>
</evidence>
<dbReference type="Proteomes" id="UP000321617">
    <property type="component" value="Unassembled WGS sequence"/>
</dbReference>